<protein>
    <recommendedName>
        <fullName evidence="4">Prolyl 4-hydroxylase alpha subunit domain-containing protein</fullName>
    </recommendedName>
</protein>
<evidence type="ECO:0008006" key="4">
    <source>
        <dbReference type="Google" id="ProtNLM"/>
    </source>
</evidence>
<dbReference type="Gene3D" id="3.60.130.30">
    <property type="match status" value="1"/>
</dbReference>
<comment type="caution">
    <text evidence="2">The sequence shown here is derived from an EMBL/GenBank/DDBJ whole genome shotgun (WGS) entry which is preliminary data.</text>
</comment>
<gene>
    <name evidence="2" type="ORF">CVT24_008148</name>
</gene>
<sequence length="288" mass="32068">PHSHFIRIDRPIIDGDGRVVAVVRPPPSADYEAKILEATGLLTDLGKRLVVGEDEYNHKRGSGYASINTGISHGQGSKKPARSNHGPNTQVIEELLQANSFRQLAIHQSETLGLYYPKCHQIYENALSALTARHPELGGRNYEGSVFPKAAFNFGGTVWSHKHIDTKNFTFGWCCITALGTFDHTAGGHLILWELGLILELPAGYTASILSSLIIHSNTPTKDGDLRYSFVQYFPGEIMRYVDNGCITDKGMRRNNKKLLERSMQMRKSHGSGYNYMAEAEVVIVRRK</sequence>
<dbReference type="EMBL" id="NHTK01005817">
    <property type="protein sequence ID" value="PPQ73446.1"/>
    <property type="molecule type" value="Genomic_DNA"/>
</dbReference>
<feature type="region of interest" description="Disordered" evidence="1">
    <location>
        <begin position="66"/>
        <end position="87"/>
    </location>
</feature>
<reference evidence="2 3" key="1">
    <citation type="journal article" date="2018" name="Evol. Lett.">
        <title>Horizontal gene cluster transfer increased hallucinogenic mushroom diversity.</title>
        <authorList>
            <person name="Reynolds H.T."/>
            <person name="Vijayakumar V."/>
            <person name="Gluck-Thaler E."/>
            <person name="Korotkin H.B."/>
            <person name="Matheny P.B."/>
            <person name="Slot J.C."/>
        </authorList>
    </citation>
    <scope>NUCLEOTIDE SEQUENCE [LARGE SCALE GENOMIC DNA]</scope>
    <source>
        <strain evidence="2 3">2629</strain>
    </source>
</reference>
<dbReference type="Proteomes" id="UP000284842">
    <property type="component" value="Unassembled WGS sequence"/>
</dbReference>
<dbReference type="AlphaFoldDB" id="A0A409W4M1"/>
<proteinExistence type="predicted"/>
<dbReference type="OrthoDB" id="3202607at2759"/>
<evidence type="ECO:0000313" key="2">
    <source>
        <dbReference type="EMBL" id="PPQ73446.1"/>
    </source>
</evidence>
<feature type="non-terminal residue" evidence="2">
    <location>
        <position position="1"/>
    </location>
</feature>
<evidence type="ECO:0000256" key="1">
    <source>
        <dbReference type="SAM" id="MobiDB-lite"/>
    </source>
</evidence>
<evidence type="ECO:0000313" key="3">
    <source>
        <dbReference type="Proteomes" id="UP000284842"/>
    </source>
</evidence>
<name>A0A409W4M1_9AGAR</name>
<accession>A0A409W4M1</accession>
<dbReference type="InParanoid" id="A0A409W4M1"/>
<feature type="compositionally biased region" description="Polar residues" evidence="1">
    <location>
        <begin position="66"/>
        <end position="75"/>
    </location>
</feature>
<organism evidence="2 3">
    <name type="scientific">Panaeolus cyanescens</name>
    <dbReference type="NCBI Taxonomy" id="181874"/>
    <lineage>
        <taxon>Eukaryota</taxon>
        <taxon>Fungi</taxon>
        <taxon>Dikarya</taxon>
        <taxon>Basidiomycota</taxon>
        <taxon>Agaricomycotina</taxon>
        <taxon>Agaricomycetes</taxon>
        <taxon>Agaricomycetidae</taxon>
        <taxon>Agaricales</taxon>
        <taxon>Agaricineae</taxon>
        <taxon>Galeropsidaceae</taxon>
        <taxon>Panaeolus</taxon>
    </lineage>
</organism>
<keyword evidence="3" id="KW-1185">Reference proteome</keyword>